<reference evidence="1" key="1">
    <citation type="submission" date="2021-01" db="EMBL/GenBank/DDBJ databases">
        <authorList>
            <consortium name="Genoscope - CEA"/>
            <person name="William W."/>
        </authorList>
    </citation>
    <scope>NUCLEOTIDE SEQUENCE</scope>
</reference>
<keyword evidence="2" id="KW-1185">Reference proteome</keyword>
<organism evidence="1 2">
    <name type="scientific">Paramecium primaurelia</name>
    <dbReference type="NCBI Taxonomy" id="5886"/>
    <lineage>
        <taxon>Eukaryota</taxon>
        <taxon>Sar</taxon>
        <taxon>Alveolata</taxon>
        <taxon>Ciliophora</taxon>
        <taxon>Intramacronucleata</taxon>
        <taxon>Oligohymenophorea</taxon>
        <taxon>Peniculida</taxon>
        <taxon>Parameciidae</taxon>
        <taxon>Paramecium</taxon>
    </lineage>
</organism>
<dbReference type="Proteomes" id="UP000688137">
    <property type="component" value="Unassembled WGS sequence"/>
</dbReference>
<dbReference type="OMA" id="QSYHEND"/>
<protein>
    <submittedName>
        <fullName evidence="1">Uncharacterized protein</fullName>
    </submittedName>
</protein>
<proteinExistence type="predicted"/>
<evidence type="ECO:0000313" key="1">
    <source>
        <dbReference type="EMBL" id="CAD8095676.1"/>
    </source>
</evidence>
<gene>
    <name evidence="1" type="ORF">PPRIM_AZ9-3.1.T0990096</name>
</gene>
<accession>A0A8S1NZN7</accession>
<name>A0A8S1NZN7_PARPR</name>
<dbReference type="EMBL" id="CAJJDM010000102">
    <property type="protein sequence ID" value="CAD8095676.1"/>
    <property type="molecule type" value="Genomic_DNA"/>
</dbReference>
<dbReference type="AlphaFoldDB" id="A0A8S1NZN7"/>
<sequence length="152" mass="18131">MNLEQFISTEDDWAHQSYHENDDFEFSCSPIMFGRPSNKNKNDFELDQEDYFIDAPKLEEQTDEPDFNQLLDTPSIPIKKRQIRKNRKLKNNTITILYKRMFSEIINDSQSQAEIQKQLEHCQRMKSVIDGLEKKLINVKTLLVHKLKQRNQ</sequence>
<comment type="caution">
    <text evidence="1">The sequence shown here is derived from an EMBL/GenBank/DDBJ whole genome shotgun (WGS) entry which is preliminary data.</text>
</comment>
<evidence type="ECO:0000313" key="2">
    <source>
        <dbReference type="Proteomes" id="UP000688137"/>
    </source>
</evidence>